<evidence type="ECO:0000256" key="10">
    <source>
        <dbReference type="ARBA" id="ARBA00023186"/>
    </source>
</evidence>
<evidence type="ECO:0000256" key="7">
    <source>
        <dbReference type="ARBA" id="ARBA00022927"/>
    </source>
</evidence>
<proteinExistence type="inferred from homology"/>
<feature type="domain" description="Membrane insertase YidC N-terminal" evidence="15">
    <location>
        <begin position="88"/>
        <end position="357"/>
    </location>
</feature>
<feature type="transmembrane region" description="Helical" evidence="13">
    <location>
        <begin position="370"/>
        <end position="391"/>
    </location>
</feature>
<feature type="domain" description="Membrane insertase YidC/Oxa/ALB C-terminal" evidence="14">
    <location>
        <begin position="371"/>
        <end position="568"/>
    </location>
</feature>
<dbReference type="Pfam" id="PF14849">
    <property type="entry name" value="YidC_periplas"/>
    <property type="match status" value="1"/>
</dbReference>
<evidence type="ECO:0000256" key="11">
    <source>
        <dbReference type="ARBA" id="ARBA00033245"/>
    </source>
</evidence>
<evidence type="ECO:0000256" key="3">
    <source>
        <dbReference type="ARBA" id="ARBA00015325"/>
    </source>
</evidence>
<evidence type="ECO:0000256" key="13">
    <source>
        <dbReference type="HAMAP-Rule" id="MF_01810"/>
    </source>
</evidence>
<dbReference type="InterPro" id="IPR001708">
    <property type="entry name" value="YidC/ALB3/OXA1/COX18"/>
</dbReference>
<evidence type="ECO:0000256" key="9">
    <source>
        <dbReference type="ARBA" id="ARBA00023136"/>
    </source>
</evidence>
<comment type="caution">
    <text evidence="16">The sequence shown here is derived from an EMBL/GenBank/DDBJ whole genome shotgun (WGS) entry which is preliminary data.</text>
</comment>
<dbReference type="PANTHER" id="PTHR12428:SF65">
    <property type="entry name" value="CYTOCHROME C OXIDASE ASSEMBLY PROTEIN COX18, MITOCHONDRIAL"/>
    <property type="match status" value="1"/>
</dbReference>
<keyword evidence="7 13" id="KW-0653">Protein transport</keyword>
<feature type="transmembrane region" description="Helical" evidence="13">
    <location>
        <begin position="493"/>
        <end position="514"/>
    </location>
</feature>
<sequence length="617" mass="70639">MDKNQATGLVLISLLLLVYFYFFTPEKPPVDPQQLADTTQVVQERPEIDQDVVTSEDPIATSDSLVDRELQDRYGAFYVAAKGSEDQYTLENEDISVTFNSKGGMIEAVRLKKYETYLDEPLILLDKESSQMSLNFSSRGRSISLNELYFEGVTSKQSDSTNLHFKLALGNGRFIEQSYTLPPKGYQLMYDVSFKGMDGLVEGQTVKFDWNDKVKRTEEHLTGYHGSLQNTTVNYYTKDGEYDHLDYTSTDPEVETINQPLGWVSVKQKFFNAAIISENSFVGGEFKLAPEPTDTMVVKQAHVNLNIPVNDLNSGRGQFRFYFGPNNYQILKKVTGGFSKNVYMGWSMFSWINKFLVIPVFNFLEGYISNYGIIILILVIFIKILLSPLSYKSYVSMAKTKVLKPELDELKKKYGDDMQKIQSEQMKLYSQVGVNPISGCIPMLLQMPILLALFNFFPNSVELRHEAFLWAHDLSTYDAIISWGGNIPLVTKYFGNHISLFTLLMTVSTMLYTWSNNQMSAVQGPMKSIGYIMPVVFMFVLNSYPAGLTFYYFVANIITFGQQTLIRRFVDEEKIRKTLDENRKKNRNKKKSKFQLKLEEAMKAGEDAKKKQQQRKK</sequence>
<protein>
    <recommendedName>
        <fullName evidence="3 13">Membrane protein insertase YidC</fullName>
    </recommendedName>
    <alternativeName>
        <fullName evidence="12 13">Foldase YidC</fullName>
    </alternativeName>
    <alternativeName>
        <fullName evidence="11 13">Membrane integrase YidC</fullName>
    </alternativeName>
    <alternativeName>
        <fullName evidence="13">Membrane protein YidC</fullName>
    </alternativeName>
</protein>
<evidence type="ECO:0000256" key="2">
    <source>
        <dbReference type="ARBA" id="ARBA00010527"/>
    </source>
</evidence>
<accession>A0ABT8KS68</accession>
<dbReference type="InterPro" id="IPR038221">
    <property type="entry name" value="YidC_periplasmic_sf"/>
</dbReference>
<reference evidence="16" key="1">
    <citation type="submission" date="2023-06" db="EMBL/GenBank/DDBJ databases">
        <title>Genomic of Parafulvivirga corallium.</title>
        <authorList>
            <person name="Wang G."/>
        </authorList>
    </citation>
    <scope>NUCLEOTIDE SEQUENCE</scope>
    <source>
        <strain evidence="16">BMA10</strain>
    </source>
</reference>
<feature type="transmembrane region" description="Helical" evidence="13">
    <location>
        <begin position="342"/>
        <end position="364"/>
    </location>
</feature>
<dbReference type="RefSeq" id="WP_346753286.1">
    <property type="nucleotide sequence ID" value="NZ_JAUJEA010000006.1"/>
</dbReference>
<dbReference type="HAMAP" id="MF_01810">
    <property type="entry name" value="YidC_type1"/>
    <property type="match status" value="1"/>
</dbReference>
<keyword evidence="9 13" id="KW-0472">Membrane</keyword>
<feature type="transmembrane region" description="Helical" evidence="13">
    <location>
        <begin position="6"/>
        <end position="24"/>
    </location>
</feature>
<comment type="function">
    <text evidence="13">Required for the insertion and/or proper folding and/or complex formation of integral membrane proteins into the membrane. Involved in integration of membrane proteins that insert both dependently and independently of the Sec translocase complex, as well as at least some lipoproteins. Aids folding of multispanning membrane proteins.</text>
</comment>
<dbReference type="CDD" id="cd19961">
    <property type="entry name" value="EcYidC-like_peri"/>
    <property type="match status" value="1"/>
</dbReference>
<keyword evidence="6 13" id="KW-0812">Transmembrane</keyword>
<evidence type="ECO:0000256" key="6">
    <source>
        <dbReference type="ARBA" id="ARBA00022692"/>
    </source>
</evidence>
<dbReference type="InterPro" id="IPR028055">
    <property type="entry name" value="YidC/Oxa/ALB_C"/>
</dbReference>
<keyword evidence="8 13" id="KW-1133">Transmembrane helix</keyword>
<name>A0ABT8KS68_9BACT</name>
<evidence type="ECO:0000256" key="8">
    <source>
        <dbReference type="ARBA" id="ARBA00022989"/>
    </source>
</evidence>
<dbReference type="InterPro" id="IPR028053">
    <property type="entry name" value="Membr_insert_YidC_N"/>
</dbReference>
<evidence type="ECO:0000256" key="5">
    <source>
        <dbReference type="ARBA" id="ARBA00022475"/>
    </source>
</evidence>
<comment type="similarity">
    <text evidence="2 13">Belongs to the OXA1/ALB3/YidC family. Type 1 subfamily.</text>
</comment>
<dbReference type="Proteomes" id="UP001172082">
    <property type="component" value="Unassembled WGS sequence"/>
</dbReference>
<evidence type="ECO:0000256" key="12">
    <source>
        <dbReference type="ARBA" id="ARBA00033342"/>
    </source>
</evidence>
<dbReference type="NCBIfam" id="TIGR03592">
    <property type="entry name" value="yidC_oxa1_cterm"/>
    <property type="match status" value="1"/>
</dbReference>
<evidence type="ECO:0000256" key="1">
    <source>
        <dbReference type="ARBA" id="ARBA00004429"/>
    </source>
</evidence>
<evidence type="ECO:0000256" key="4">
    <source>
        <dbReference type="ARBA" id="ARBA00022448"/>
    </source>
</evidence>
<dbReference type="PRINTS" id="PR00701">
    <property type="entry name" value="60KDINNERMP"/>
</dbReference>
<evidence type="ECO:0000313" key="16">
    <source>
        <dbReference type="EMBL" id="MDN5203263.1"/>
    </source>
</evidence>
<keyword evidence="17" id="KW-1185">Reference proteome</keyword>
<dbReference type="InterPro" id="IPR047196">
    <property type="entry name" value="YidC_ALB_C"/>
</dbReference>
<comment type="subunit">
    <text evidence="13">Interacts with the Sec translocase complex via SecD. Specifically interacts with transmembrane segments of nascent integral membrane proteins during membrane integration.</text>
</comment>
<gene>
    <name evidence="13 16" type="primary">yidC</name>
    <name evidence="16" type="ORF">QQ008_17870</name>
</gene>
<evidence type="ECO:0000259" key="15">
    <source>
        <dbReference type="Pfam" id="PF14849"/>
    </source>
</evidence>
<comment type="subcellular location">
    <subcellularLocation>
        <location evidence="1">Cell inner membrane</location>
        <topology evidence="1">Multi-pass membrane protein</topology>
    </subcellularLocation>
    <subcellularLocation>
        <location evidence="13">Cell membrane</location>
        <topology evidence="13">Multi-pass membrane protein</topology>
    </subcellularLocation>
</comment>
<dbReference type="EMBL" id="JAUJEA010000006">
    <property type="protein sequence ID" value="MDN5203263.1"/>
    <property type="molecule type" value="Genomic_DNA"/>
</dbReference>
<dbReference type="InterPro" id="IPR019998">
    <property type="entry name" value="Membr_insert_YidC"/>
</dbReference>
<dbReference type="NCBIfam" id="NF002356">
    <property type="entry name" value="PRK01318.2-3"/>
    <property type="match status" value="1"/>
</dbReference>
<dbReference type="Gene3D" id="2.70.98.90">
    <property type="match status" value="1"/>
</dbReference>
<dbReference type="PANTHER" id="PTHR12428">
    <property type="entry name" value="OXA1"/>
    <property type="match status" value="1"/>
</dbReference>
<keyword evidence="10 13" id="KW-0143">Chaperone</keyword>
<organism evidence="16 17">
    <name type="scientific">Splendidivirga corallicola</name>
    <dbReference type="NCBI Taxonomy" id="3051826"/>
    <lineage>
        <taxon>Bacteria</taxon>
        <taxon>Pseudomonadati</taxon>
        <taxon>Bacteroidota</taxon>
        <taxon>Cytophagia</taxon>
        <taxon>Cytophagales</taxon>
        <taxon>Splendidivirgaceae</taxon>
        <taxon>Splendidivirga</taxon>
    </lineage>
</organism>
<dbReference type="Pfam" id="PF02096">
    <property type="entry name" value="60KD_IMP"/>
    <property type="match status" value="1"/>
</dbReference>
<keyword evidence="5 13" id="KW-1003">Cell membrane</keyword>
<evidence type="ECO:0000313" key="17">
    <source>
        <dbReference type="Proteomes" id="UP001172082"/>
    </source>
</evidence>
<feature type="transmembrane region" description="Helical" evidence="13">
    <location>
        <begin position="428"/>
        <end position="454"/>
    </location>
</feature>
<dbReference type="NCBIfam" id="TIGR03593">
    <property type="entry name" value="yidC_nterm"/>
    <property type="match status" value="1"/>
</dbReference>
<evidence type="ECO:0000259" key="14">
    <source>
        <dbReference type="Pfam" id="PF02096"/>
    </source>
</evidence>
<keyword evidence="4 13" id="KW-0813">Transport</keyword>
<dbReference type="CDD" id="cd20070">
    <property type="entry name" value="5TM_YidC_Alb3"/>
    <property type="match status" value="1"/>
</dbReference>